<dbReference type="PROSITE" id="PS50181">
    <property type="entry name" value="FBOX"/>
    <property type="match status" value="1"/>
</dbReference>
<dbReference type="EMBL" id="CAJOAX010003661">
    <property type="protein sequence ID" value="CAF3866368.1"/>
    <property type="molecule type" value="Genomic_DNA"/>
</dbReference>
<name>A0A819FCZ0_9BILA</name>
<evidence type="ECO:0000313" key="4">
    <source>
        <dbReference type="EMBL" id="CAF3866368.1"/>
    </source>
</evidence>
<reference evidence="4" key="1">
    <citation type="submission" date="2021-02" db="EMBL/GenBank/DDBJ databases">
        <authorList>
            <person name="Nowell W R."/>
        </authorList>
    </citation>
    <scope>NUCLEOTIDE SEQUENCE</scope>
</reference>
<accession>A0A819FCZ0</accession>
<dbReference type="Proteomes" id="UP000663823">
    <property type="component" value="Unassembled WGS sequence"/>
</dbReference>
<dbReference type="EMBL" id="CAJNOU010001392">
    <property type="protein sequence ID" value="CAF1197094.1"/>
    <property type="molecule type" value="Genomic_DNA"/>
</dbReference>
<dbReference type="OrthoDB" id="10003499at2759"/>
<evidence type="ECO:0000259" key="1">
    <source>
        <dbReference type="PROSITE" id="PS50181"/>
    </source>
</evidence>
<dbReference type="Proteomes" id="UP000663874">
    <property type="component" value="Unassembled WGS sequence"/>
</dbReference>
<evidence type="ECO:0000313" key="5">
    <source>
        <dbReference type="EMBL" id="CAF3908480.1"/>
    </source>
</evidence>
<dbReference type="EMBL" id="CAJOBE010003946">
    <property type="protein sequence ID" value="CAF3908480.1"/>
    <property type="molecule type" value="Genomic_DNA"/>
</dbReference>
<gene>
    <name evidence="5" type="ORF">FNK824_LOCUS20963</name>
    <name evidence="4" type="ORF">OTI717_LOCUS21976</name>
    <name evidence="2" type="ORF">RFH988_LOCUS21464</name>
    <name evidence="3" type="ORF">SEV965_LOCUS20928</name>
</gene>
<evidence type="ECO:0000313" key="6">
    <source>
        <dbReference type="Proteomes" id="UP000663823"/>
    </source>
</evidence>
<protein>
    <recommendedName>
        <fullName evidence="1">F-box domain-containing protein</fullName>
    </recommendedName>
</protein>
<evidence type="ECO:0000313" key="3">
    <source>
        <dbReference type="EMBL" id="CAF1197094.1"/>
    </source>
</evidence>
<proteinExistence type="predicted"/>
<dbReference type="InterPro" id="IPR001810">
    <property type="entry name" value="F-box_dom"/>
</dbReference>
<dbReference type="AlphaFoldDB" id="A0A819FCZ0"/>
<dbReference type="EMBL" id="CAJNOO010001369">
    <property type="protein sequence ID" value="CAF1142524.1"/>
    <property type="molecule type" value="Genomic_DNA"/>
</dbReference>
<dbReference type="Proteomes" id="UP000663882">
    <property type="component" value="Unassembled WGS sequence"/>
</dbReference>
<evidence type="ECO:0000313" key="2">
    <source>
        <dbReference type="EMBL" id="CAF1142524.1"/>
    </source>
</evidence>
<comment type="caution">
    <text evidence="4">The sequence shown here is derived from an EMBL/GenBank/DDBJ whole genome shotgun (WGS) entry which is preliminary data.</text>
</comment>
<sequence>MNNYLSQFELLPNEILIELFQYFNAQDLFQAFINLNIRFNRLIQSFHNLKLVFYLKQSNKNLITNNHIFSLYVYTLIVDSNVDINLNQFSNIHRLKFEWFSTKQLQQLSTNIFPYLEELNLIYIETLSTNHKSLSLPSLRILKVRFINLSIYQTILSGCPNLYYFQLSIFTSEEYLFNIQTHNKLKKLIIRISDVIWPWNDHLFNCYLSCVPNLEQFNIHRLLYISRITESFINYNWLASIISIHLQKLQHFYFYLRTSQSKYINKINTAKILNQLQETFLKVHNDQYQSRLIIECS</sequence>
<organism evidence="4 6">
    <name type="scientific">Rotaria sordida</name>
    <dbReference type="NCBI Taxonomy" id="392033"/>
    <lineage>
        <taxon>Eukaryota</taxon>
        <taxon>Metazoa</taxon>
        <taxon>Spiralia</taxon>
        <taxon>Gnathifera</taxon>
        <taxon>Rotifera</taxon>
        <taxon>Eurotatoria</taxon>
        <taxon>Bdelloidea</taxon>
        <taxon>Philodinida</taxon>
        <taxon>Philodinidae</taxon>
        <taxon>Rotaria</taxon>
    </lineage>
</organism>
<dbReference type="Proteomes" id="UP000663889">
    <property type="component" value="Unassembled WGS sequence"/>
</dbReference>
<feature type="domain" description="F-box" evidence="1">
    <location>
        <begin position="5"/>
        <end position="52"/>
    </location>
</feature>